<dbReference type="PANTHER" id="PTHR45763:SF46">
    <property type="entry name" value="AB HYDROLASE-1 DOMAIN-CONTAINING PROTEIN"/>
    <property type="match status" value="1"/>
</dbReference>
<dbReference type="Pfam" id="PF00561">
    <property type="entry name" value="Abhydrolase_1"/>
    <property type="match status" value="1"/>
</dbReference>
<dbReference type="KEGG" id="parq:DSM112329_01856"/>
<dbReference type="AlphaFoldDB" id="A0AAU7ATP5"/>
<evidence type="ECO:0000259" key="1">
    <source>
        <dbReference type="Pfam" id="PF00561"/>
    </source>
</evidence>
<accession>A0AAU7ATP5</accession>
<dbReference type="SUPFAM" id="SSF53474">
    <property type="entry name" value="alpha/beta-Hydrolases"/>
    <property type="match status" value="1"/>
</dbReference>
<feature type="domain" description="AB hydrolase-1" evidence="1">
    <location>
        <begin position="24"/>
        <end position="272"/>
    </location>
</feature>
<reference evidence="2" key="1">
    <citation type="submission" date="2022-12" db="EMBL/GenBank/DDBJ databases">
        <title>Paraconexibacter alkalitolerans sp. nov. and Baekduia alba sp. nov., isolated from soil and emended description of the genera Paraconexibacter (Chun et al., 2020) and Baekduia (An et al., 2020).</title>
        <authorList>
            <person name="Vieira S."/>
            <person name="Huber K.J."/>
            <person name="Geppert A."/>
            <person name="Wolf J."/>
            <person name="Neumann-Schaal M."/>
            <person name="Muesken M."/>
            <person name="Overmann J."/>
        </authorList>
    </citation>
    <scope>NUCLEOTIDE SEQUENCE</scope>
    <source>
        <strain evidence="2">AEG42_29</strain>
    </source>
</reference>
<name>A0AAU7ATP5_9ACTN</name>
<proteinExistence type="predicted"/>
<protein>
    <recommendedName>
        <fullName evidence="1">AB hydrolase-1 domain-containing protein</fullName>
    </recommendedName>
</protein>
<dbReference type="InterPro" id="IPR000073">
    <property type="entry name" value="AB_hydrolase_1"/>
</dbReference>
<gene>
    <name evidence="2" type="ORF">DSM112329_01856</name>
</gene>
<dbReference type="EMBL" id="CP114014">
    <property type="protein sequence ID" value="XAY05015.1"/>
    <property type="molecule type" value="Genomic_DNA"/>
</dbReference>
<dbReference type="RefSeq" id="WP_354701537.1">
    <property type="nucleotide sequence ID" value="NZ_CP114014.1"/>
</dbReference>
<sequence>MPVVTLAGGRRLSYAQAGPDDGRPVLVLHGAIGSPLRPSPELAAAIQALGLRYLMVSRPGFGGSDPSPGRSLVGFAHDLAGLAEVLGLARVAVVGVSAGGPYAIACAHAIPDRVAAVATVSSPSPAFRPWAAPGTAPGARVALATIAAAPGVTTAVGNVAAGLVRRHPRLLLRAMTLGADAGDRELLDDPPRAVAAVDGFLAATATGVGGLMDDYVLSTRPWGFALADVRAEVQLWHGTGDRLVPPVHAVHLAAGLPRHRLTLAPADGHFFFRRRLLDILSPLAAALAGPGPGRDATDP</sequence>
<dbReference type="Gene3D" id="3.40.50.1820">
    <property type="entry name" value="alpha/beta hydrolase"/>
    <property type="match status" value="1"/>
</dbReference>
<dbReference type="InterPro" id="IPR029058">
    <property type="entry name" value="AB_hydrolase_fold"/>
</dbReference>
<dbReference type="GO" id="GO:0003824">
    <property type="term" value="F:catalytic activity"/>
    <property type="evidence" value="ECO:0007669"/>
    <property type="project" value="UniProtKB-ARBA"/>
</dbReference>
<dbReference type="PANTHER" id="PTHR45763">
    <property type="entry name" value="HYDROLASE, ALPHA/BETA FOLD FAMILY PROTEIN, EXPRESSED-RELATED"/>
    <property type="match status" value="1"/>
</dbReference>
<organism evidence="2">
    <name type="scientific">Paraconexibacter sp. AEG42_29</name>
    <dbReference type="NCBI Taxonomy" id="2997339"/>
    <lineage>
        <taxon>Bacteria</taxon>
        <taxon>Bacillati</taxon>
        <taxon>Actinomycetota</taxon>
        <taxon>Thermoleophilia</taxon>
        <taxon>Solirubrobacterales</taxon>
        <taxon>Paraconexibacteraceae</taxon>
        <taxon>Paraconexibacter</taxon>
    </lineage>
</organism>
<evidence type="ECO:0000313" key="2">
    <source>
        <dbReference type="EMBL" id="XAY05015.1"/>
    </source>
</evidence>